<name>A0AA35YFM5_LACSI</name>
<keyword evidence="5" id="KW-0788">Thiol protease</keyword>
<dbReference type="AlphaFoldDB" id="A0AA35YFM5"/>
<feature type="domain" description="Ubiquitin carboxyl-terminal hydrolase 7 ICP0-binding" evidence="6">
    <location>
        <begin position="443"/>
        <end position="672"/>
    </location>
</feature>
<dbReference type="InterPro" id="IPR025558">
    <property type="entry name" value="DUF4283"/>
</dbReference>
<dbReference type="GO" id="GO:0006508">
    <property type="term" value="P:proteolysis"/>
    <property type="evidence" value="ECO:0007669"/>
    <property type="project" value="UniProtKB-KW"/>
</dbReference>
<dbReference type="GO" id="GO:0101005">
    <property type="term" value="F:deubiquitinase activity"/>
    <property type="evidence" value="ECO:0007669"/>
    <property type="project" value="UniProtKB-ARBA"/>
</dbReference>
<organism evidence="8 9">
    <name type="scientific">Lactuca saligna</name>
    <name type="common">Willowleaf lettuce</name>
    <dbReference type="NCBI Taxonomy" id="75948"/>
    <lineage>
        <taxon>Eukaryota</taxon>
        <taxon>Viridiplantae</taxon>
        <taxon>Streptophyta</taxon>
        <taxon>Embryophyta</taxon>
        <taxon>Tracheophyta</taxon>
        <taxon>Spermatophyta</taxon>
        <taxon>Magnoliopsida</taxon>
        <taxon>eudicotyledons</taxon>
        <taxon>Gunneridae</taxon>
        <taxon>Pentapetalae</taxon>
        <taxon>asterids</taxon>
        <taxon>campanulids</taxon>
        <taxon>Asterales</taxon>
        <taxon>Asteraceae</taxon>
        <taxon>Cichorioideae</taxon>
        <taxon>Cichorieae</taxon>
        <taxon>Lactucinae</taxon>
        <taxon>Lactuca</taxon>
    </lineage>
</organism>
<evidence type="ECO:0000256" key="2">
    <source>
        <dbReference type="ARBA" id="ARBA00022670"/>
    </source>
</evidence>
<dbReference type="Pfam" id="PF14111">
    <property type="entry name" value="DUF4283"/>
    <property type="match status" value="1"/>
</dbReference>
<evidence type="ECO:0000256" key="3">
    <source>
        <dbReference type="ARBA" id="ARBA00022786"/>
    </source>
</evidence>
<dbReference type="Pfam" id="PF12436">
    <property type="entry name" value="USP7_ICP0_bdg"/>
    <property type="match status" value="1"/>
</dbReference>
<evidence type="ECO:0008006" key="10">
    <source>
        <dbReference type="Google" id="ProtNLM"/>
    </source>
</evidence>
<keyword evidence="9" id="KW-1185">Reference proteome</keyword>
<evidence type="ECO:0000256" key="5">
    <source>
        <dbReference type="ARBA" id="ARBA00022807"/>
    </source>
</evidence>
<feature type="domain" description="DUF4283" evidence="7">
    <location>
        <begin position="151"/>
        <end position="228"/>
    </location>
</feature>
<proteinExistence type="inferred from homology"/>
<evidence type="ECO:0000313" key="9">
    <source>
        <dbReference type="Proteomes" id="UP001177003"/>
    </source>
</evidence>
<dbReference type="InterPro" id="IPR024729">
    <property type="entry name" value="USP7_ICP0-binding_dom"/>
</dbReference>
<reference evidence="8" key="1">
    <citation type="submission" date="2023-04" db="EMBL/GenBank/DDBJ databases">
        <authorList>
            <person name="Vijverberg K."/>
            <person name="Xiong W."/>
            <person name="Schranz E."/>
        </authorList>
    </citation>
    <scope>NUCLEOTIDE SEQUENCE</scope>
</reference>
<evidence type="ECO:0000259" key="6">
    <source>
        <dbReference type="Pfam" id="PF12436"/>
    </source>
</evidence>
<evidence type="ECO:0000313" key="8">
    <source>
        <dbReference type="EMBL" id="CAI9273080.1"/>
    </source>
</evidence>
<accession>A0AA35YFM5</accession>
<keyword evidence="2" id="KW-0645">Protease</keyword>
<comment type="similarity">
    <text evidence="1">Belongs to the peptidase C19 family.</text>
</comment>
<gene>
    <name evidence="8" type="ORF">LSALG_LOCUS13249</name>
</gene>
<dbReference type="EMBL" id="OX465078">
    <property type="protein sequence ID" value="CAI9273080.1"/>
    <property type="molecule type" value="Genomic_DNA"/>
</dbReference>
<evidence type="ECO:0000256" key="4">
    <source>
        <dbReference type="ARBA" id="ARBA00022801"/>
    </source>
</evidence>
<dbReference type="InterPro" id="IPR040256">
    <property type="entry name" value="At4g02000-like"/>
</dbReference>
<dbReference type="PANTHER" id="PTHR31286:SF99">
    <property type="entry name" value="DUF4283 DOMAIN-CONTAINING PROTEIN"/>
    <property type="match status" value="1"/>
</dbReference>
<dbReference type="GO" id="GO:0008234">
    <property type="term" value="F:cysteine-type peptidase activity"/>
    <property type="evidence" value="ECO:0007669"/>
    <property type="project" value="UniProtKB-KW"/>
</dbReference>
<keyword evidence="4" id="KW-0378">Hydrolase</keyword>
<evidence type="ECO:0000259" key="7">
    <source>
        <dbReference type="Pfam" id="PF14111"/>
    </source>
</evidence>
<dbReference type="FunFam" id="3.10.20.90:FF:000050">
    <property type="entry name" value="Ubiquitin carboxyl-terminal hydrolase 13"/>
    <property type="match status" value="1"/>
</dbReference>
<sequence>MEEGAPVWQKEAAKFSAANSTVIAPPESRTVVGLGDGGSAALNAIRTGEGDKDSLDSRKACNMGDFDVGGGDCSSSAFHDRAKLRKMFHDGAVGDDLLSKNTMVLPSHGSDIKASCNDLQLEYVKPVINNVNGSVMIPADVVNRGSLPYSHTLYGVFIEEKAIDFSLVEYHICNMWKTHGIEDVMENHKGFYFFKFKTDEGMFLALENGPWTINNIRIFLKRWTPGLVLDKSKHDNLKLPVWITIYDIPLELWNKEGLNIIAIMLGNPLAVDTCTARMCMKASGRAGYARILVDFKATGNWVDEISVSIPYGNGYSLSTLRVEYSWKPGNSSFCKVFDHMHTDSSCIPQKVLAKNKDNELNEKRLKKEEEEREVKRRYKAQPHLYTIIKVARDEDMLQQIGKDMYFDLVDHNKVRSFYIMKQMVFKLFKEEVAKEFGVPARFQRFWIWAKRQNDTYRPNRPLTAQEETQSVYDDVAFTCIVTLKICVLFHHLTKANKIFLFFFKLYDPEKEELRYVGRFFVKSCGKPTEIISKLNERAGFSPDEKIELYEEIRSEPCVMCERLDMEKSFRDSEMEDGDIICFQKPSRAQDMDKYRYPDVPLFLGYVKKRQVIKIQCLKTLKITFHHSTKEEPVIHNIKLPKQSTVGDVLNEVKTKVGLSLSHPDAELRLLEIFYHKIYKIFPVTQKIENINDQYWTLRAEEIPKEEKNLGARDRLIHVYHFTKDNQMQVQNFGEPFLLIIGENETLASVKIRIERKLDVHDDEFSKWKFAFVFMGRPEYLQDSDAVSTRFQRRDIYANQNGRTFEKPVKIYN</sequence>
<evidence type="ECO:0000256" key="1">
    <source>
        <dbReference type="ARBA" id="ARBA00009085"/>
    </source>
</evidence>
<protein>
    <recommendedName>
        <fullName evidence="10">Ubiquitinyl hydrolase 1</fullName>
    </recommendedName>
</protein>
<keyword evidence="3" id="KW-0833">Ubl conjugation pathway</keyword>
<dbReference type="Proteomes" id="UP001177003">
    <property type="component" value="Chromosome 2"/>
</dbReference>
<dbReference type="Gene3D" id="3.10.20.90">
    <property type="entry name" value="Phosphatidylinositol 3-kinase Catalytic Subunit, Chain A, domain 1"/>
    <property type="match status" value="1"/>
</dbReference>
<dbReference type="PANTHER" id="PTHR31286">
    <property type="entry name" value="GLYCINE-RICH CELL WALL STRUCTURAL PROTEIN 1.8-LIKE"/>
    <property type="match status" value="1"/>
</dbReference>
<dbReference type="GO" id="GO:0005634">
    <property type="term" value="C:nucleus"/>
    <property type="evidence" value="ECO:0007669"/>
    <property type="project" value="UniProtKB-ARBA"/>
</dbReference>